<evidence type="ECO:0000256" key="1">
    <source>
        <dbReference type="SAM" id="MobiDB-lite"/>
    </source>
</evidence>
<proteinExistence type="predicted"/>
<comment type="caution">
    <text evidence="3">The sequence shown here is derived from an EMBL/GenBank/DDBJ whole genome shotgun (WGS) entry which is preliminary data.</text>
</comment>
<sequence>MAKLVVLLVLLLVKARATKLQKHFLSGKSCDRQAVAQDCGRGIWGIAMVQIQRGPPAAGGGAPPAGDGPGGEAPPAGDGPGGEAPPAGDGPGGEAPPAGDGSGEAPPAGDGSGEAPPAGDGPGGEAPPAGDGSGEAPPAGDGSGEAPPASSGGDSGGCNNPTCSSPPCAAPLLGDVGCSTVAGVESYNHGQVKRKGDSIPSDAHIFGPFEAGFGEQQKNNILGWGCTDPTVVYDNEGGKDLTIAEAAVAKACSIQQQGSNKFPRIEGESYIGIVGPCGGHTGDYHFHRGFGCLYEESGGHSSKVGVVAAYNLYGKWEDYANNLLPLLDACGAHFGPTPDSSGNVYHYHVQDKAPFTVGCYGPSASNQLVTVAECRALYPKCDNDGGAGTAIQTNEGTVTYDKFCPCWDAAGSNMGINLVELPALSTSDISYPAGAKTRSVREMQGMRNGMTPRKTIQSPEVNLESLSRSSSREVRIRVPFFCSLF</sequence>
<feature type="region of interest" description="Disordered" evidence="1">
    <location>
        <begin position="54"/>
        <end position="158"/>
    </location>
</feature>
<dbReference type="AlphaFoldDB" id="A0AA36IXG1"/>
<evidence type="ECO:0000313" key="4">
    <source>
        <dbReference type="Proteomes" id="UP001178507"/>
    </source>
</evidence>
<name>A0AA36IXG1_9DINO</name>
<feature type="compositionally biased region" description="Low complexity" evidence="1">
    <location>
        <begin position="126"/>
        <end position="152"/>
    </location>
</feature>
<organism evidence="3 4">
    <name type="scientific">Effrenium voratum</name>
    <dbReference type="NCBI Taxonomy" id="2562239"/>
    <lineage>
        <taxon>Eukaryota</taxon>
        <taxon>Sar</taxon>
        <taxon>Alveolata</taxon>
        <taxon>Dinophyceae</taxon>
        <taxon>Suessiales</taxon>
        <taxon>Symbiodiniaceae</taxon>
        <taxon>Effrenium</taxon>
    </lineage>
</organism>
<evidence type="ECO:0000256" key="2">
    <source>
        <dbReference type="SAM" id="SignalP"/>
    </source>
</evidence>
<keyword evidence="4" id="KW-1185">Reference proteome</keyword>
<dbReference type="EMBL" id="CAUJNA010003112">
    <property type="protein sequence ID" value="CAJ1395277.1"/>
    <property type="molecule type" value="Genomic_DNA"/>
</dbReference>
<accession>A0AA36IXG1</accession>
<feature type="compositionally biased region" description="Low complexity" evidence="1">
    <location>
        <begin position="95"/>
        <end position="118"/>
    </location>
</feature>
<feature type="compositionally biased region" description="Gly residues" evidence="1">
    <location>
        <begin position="57"/>
        <end position="71"/>
    </location>
</feature>
<evidence type="ECO:0000313" key="3">
    <source>
        <dbReference type="EMBL" id="CAJ1395277.1"/>
    </source>
</evidence>
<keyword evidence="2" id="KW-0732">Signal</keyword>
<dbReference type="Proteomes" id="UP001178507">
    <property type="component" value="Unassembled WGS sequence"/>
</dbReference>
<feature type="chain" id="PRO_5041346621" description="YHYH domain-containing protein" evidence="2">
    <location>
        <begin position="18"/>
        <end position="485"/>
    </location>
</feature>
<feature type="signal peptide" evidence="2">
    <location>
        <begin position="1"/>
        <end position="17"/>
    </location>
</feature>
<gene>
    <name evidence="3" type="ORF">EVOR1521_LOCUS19740</name>
</gene>
<evidence type="ECO:0008006" key="5">
    <source>
        <dbReference type="Google" id="ProtNLM"/>
    </source>
</evidence>
<protein>
    <recommendedName>
        <fullName evidence="5">YHYH domain-containing protein</fullName>
    </recommendedName>
</protein>
<reference evidence="3" key="1">
    <citation type="submission" date="2023-08" db="EMBL/GenBank/DDBJ databases">
        <authorList>
            <person name="Chen Y."/>
            <person name="Shah S."/>
            <person name="Dougan E. K."/>
            <person name="Thang M."/>
            <person name="Chan C."/>
        </authorList>
    </citation>
    <scope>NUCLEOTIDE SEQUENCE</scope>
</reference>